<dbReference type="CDD" id="cd18876">
    <property type="entry name" value="NUDIX_Hydrolase"/>
    <property type="match status" value="1"/>
</dbReference>
<proteinExistence type="inferred from homology"/>
<evidence type="ECO:0000313" key="9">
    <source>
        <dbReference type="Proteomes" id="UP000580474"/>
    </source>
</evidence>
<evidence type="ECO:0000256" key="6">
    <source>
        <dbReference type="SAM" id="MobiDB-lite"/>
    </source>
</evidence>
<feature type="domain" description="Nudix hydrolase" evidence="7">
    <location>
        <begin position="25"/>
        <end position="156"/>
    </location>
</feature>
<dbReference type="AlphaFoldDB" id="A0A840N701"/>
<sequence>MRRGRLEPSSAQDAHLAQGNARQARKRVAADVLVRDRHDHVLLVDPSYKDFWDLPGGMAEANESPRRAAVREVNEELGLDLSVGRPLLIDWVRPHGPWDDQLLFIFDGGRLHPDSVEALRISDPEITRFRFVPAVQARTLLRPDMYDRLRRAQHALHSDRTSYVE</sequence>
<keyword evidence="3 5" id="KW-0378">Hydrolase</keyword>
<evidence type="ECO:0000256" key="1">
    <source>
        <dbReference type="ARBA" id="ARBA00001946"/>
    </source>
</evidence>
<dbReference type="Proteomes" id="UP000580474">
    <property type="component" value="Unassembled WGS sequence"/>
</dbReference>
<evidence type="ECO:0000259" key="7">
    <source>
        <dbReference type="PROSITE" id="PS51462"/>
    </source>
</evidence>
<dbReference type="PANTHER" id="PTHR43046:SF12">
    <property type="entry name" value="GDP-MANNOSE MANNOSYL HYDROLASE"/>
    <property type="match status" value="1"/>
</dbReference>
<keyword evidence="4" id="KW-0460">Magnesium</keyword>
<name>A0A840N701_9PSEU</name>
<evidence type="ECO:0000256" key="4">
    <source>
        <dbReference type="ARBA" id="ARBA00022842"/>
    </source>
</evidence>
<feature type="region of interest" description="Disordered" evidence="6">
    <location>
        <begin position="1"/>
        <end position="21"/>
    </location>
</feature>
<dbReference type="InterPro" id="IPR000086">
    <property type="entry name" value="NUDIX_hydrolase_dom"/>
</dbReference>
<evidence type="ECO:0000313" key="8">
    <source>
        <dbReference type="EMBL" id="MBB5067846.1"/>
    </source>
</evidence>
<dbReference type="GO" id="GO:0016787">
    <property type="term" value="F:hydrolase activity"/>
    <property type="evidence" value="ECO:0007669"/>
    <property type="project" value="UniProtKB-KW"/>
</dbReference>
<dbReference type="InterPro" id="IPR020084">
    <property type="entry name" value="NUDIX_hydrolase_CS"/>
</dbReference>
<dbReference type="PROSITE" id="PS51462">
    <property type="entry name" value="NUDIX"/>
    <property type="match status" value="1"/>
</dbReference>
<dbReference type="InterPro" id="IPR015797">
    <property type="entry name" value="NUDIX_hydrolase-like_dom_sf"/>
</dbReference>
<accession>A0A840N701</accession>
<comment type="caution">
    <text evidence="8">The sequence shown here is derived from an EMBL/GenBank/DDBJ whole genome shotgun (WGS) entry which is preliminary data.</text>
</comment>
<dbReference type="EMBL" id="JACHIV010000001">
    <property type="protein sequence ID" value="MBB5067846.1"/>
    <property type="molecule type" value="Genomic_DNA"/>
</dbReference>
<dbReference type="PANTHER" id="PTHR43046">
    <property type="entry name" value="GDP-MANNOSE MANNOSYL HYDROLASE"/>
    <property type="match status" value="1"/>
</dbReference>
<comment type="similarity">
    <text evidence="2 5">Belongs to the Nudix hydrolase family.</text>
</comment>
<keyword evidence="9" id="KW-1185">Reference proteome</keyword>
<dbReference type="PROSITE" id="PS00893">
    <property type="entry name" value="NUDIX_BOX"/>
    <property type="match status" value="1"/>
</dbReference>
<dbReference type="RefSeq" id="WP_184477646.1">
    <property type="nucleotide sequence ID" value="NZ_JACHIV010000001.1"/>
</dbReference>
<evidence type="ECO:0000256" key="5">
    <source>
        <dbReference type="RuleBase" id="RU003476"/>
    </source>
</evidence>
<dbReference type="Pfam" id="PF00293">
    <property type="entry name" value="NUDIX"/>
    <property type="match status" value="1"/>
</dbReference>
<reference evidence="8 9" key="1">
    <citation type="submission" date="2020-08" db="EMBL/GenBank/DDBJ databases">
        <title>Sequencing the genomes of 1000 actinobacteria strains.</title>
        <authorList>
            <person name="Klenk H.-P."/>
        </authorList>
    </citation>
    <scope>NUCLEOTIDE SEQUENCE [LARGE SCALE GENOMIC DNA]</scope>
    <source>
        <strain evidence="8 9">DSM 45582</strain>
    </source>
</reference>
<gene>
    <name evidence="8" type="ORF">BJ969_000934</name>
</gene>
<dbReference type="Gene3D" id="3.90.79.10">
    <property type="entry name" value="Nucleoside Triphosphate Pyrophosphohydrolase"/>
    <property type="match status" value="1"/>
</dbReference>
<evidence type="ECO:0000256" key="2">
    <source>
        <dbReference type="ARBA" id="ARBA00005582"/>
    </source>
</evidence>
<evidence type="ECO:0000256" key="3">
    <source>
        <dbReference type="ARBA" id="ARBA00022801"/>
    </source>
</evidence>
<dbReference type="InterPro" id="IPR020476">
    <property type="entry name" value="Nudix_hydrolase"/>
</dbReference>
<comment type="cofactor">
    <cofactor evidence="1">
        <name>Mg(2+)</name>
        <dbReference type="ChEBI" id="CHEBI:18420"/>
    </cofactor>
</comment>
<organism evidence="8 9">
    <name type="scientific">Saccharopolyspora gloriosae</name>
    <dbReference type="NCBI Taxonomy" id="455344"/>
    <lineage>
        <taxon>Bacteria</taxon>
        <taxon>Bacillati</taxon>
        <taxon>Actinomycetota</taxon>
        <taxon>Actinomycetes</taxon>
        <taxon>Pseudonocardiales</taxon>
        <taxon>Pseudonocardiaceae</taxon>
        <taxon>Saccharopolyspora</taxon>
    </lineage>
</organism>
<dbReference type="PRINTS" id="PR00502">
    <property type="entry name" value="NUDIXFAMILY"/>
</dbReference>
<dbReference type="SUPFAM" id="SSF55811">
    <property type="entry name" value="Nudix"/>
    <property type="match status" value="1"/>
</dbReference>
<protein>
    <submittedName>
        <fullName evidence="8">8-oxo-dGTP pyrophosphatase MutT (NUDIX family)</fullName>
    </submittedName>
</protein>